<feature type="transmembrane region" description="Helical" evidence="1">
    <location>
        <begin position="21"/>
        <end position="38"/>
    </location>
</feature>
<keyword evidence="1" id="KW-1133">Transmembrane helix</keyword>
<sequence>MDPMTPFSDPGALMQKKYVKLIAALAVVMAGGSAYLLTRPSVWDTATPLVARTGPVDLLADLDPDAPSDGWKERRFFRITPTTYQLTQEDDRTALRCTTDNAASILARDTDIALAALPILSWSWKLTQPIDSDIDETTRDGDDHALRFYLRFINETGTETGTEIIWSNKSYAAGDYKIIDGFYHLVATGHDAPLNTWQDNRVDLRQVYRDIGGTGSPTLDVFGFFCDSDNTGSRSDGFFADISLSAG</sequence>
<evidence type="ECO:0000256" key="1">
    <source>
        <dbReference type="SAM" id="Phobius"/>
    </source>
</evidence>
<keyword evidence="1" id="KW-0812">Transmembrane</keyword>
<organism evidence="2 3">
    <name type="scientific">Tritonibacter litoralis</name>
    <dbReference type="NCBI Taxonomy" id="2662264"/>
    <lineage>
        <taxon>Bacteria</taxon>
        <taxon>Pseudomonadati</taxon>
        <taxon>Pseudomonadota</taxon>
        <taxon>Alphaproteobacteria</taxon>
        <taxon>Rhodobacterales</taxon>
        <taxon>Paracoccaceae</taxon>
        <taxon>Tritonibacter</taxon>
    </lineage>
</organism>
<accession>A0A843YDC2</accession>
<dbReference type="Pfam" id="PF11249">
    <property type="entry name" value="DUF3047"/>
    <property type="match status" value="1"/>
</dbReference>
<dbReference type="AlphaFoldDB" id="A0A843YDC2"/>
<dbReference type="EMBL" id="WIBF01000006">
    <property type="protein sequence ID" value="MQQ09036.1"/>
    <property type="molecule type" value="Genomic_DNA"/>
</dbReference>
<protein>
    <submittedName>
        <fullName evidence="2">DUF3047 domain-containing protein</fullName>
    </submittedName>
</protein>
<reference evidence="2 3" key="1">
    <citation type="submission" date="2019-10" db="EMBL/GenBank/DDBJ databases">
        <title>Epibacterium sp. nov., isolated from seawater.</title>
        <authorList>
            <person name="Zhang X."/>
            <person name="Li N."/>
        </authorList>
    </citation>
    <scope>NUCLEOTIDE SEQUENCE [LARGE SCALE GENOMIC DNA]</scope>
    <source>
        <strain evidence="2 3">SM1979</strain>
    </source>
</reference>
<keyword evidence="3" id="KW-1185">Reference proteome</keyword>
<evidence type="ECO:0000313" key="2">
    <source>
        <dbReference type="EMBL" id="MQQ09036.1"/>
    </source>
</evidence>
<evidence type="ECO:0000313" key="3">
    <source>
        <dbReference type="Proteomes" id="UP000444174"/>
    </source>
</evidence>
<gene>
    <name evidence="2" type="ORF">GFB49_11270</name>
</gene>
<dbReference type="InterPro" id="IPR021409">
    <property type="entry name" value="DUF3047"/>
</dbReference>
<proteinExistence type="predicted"/>
<name>A0A843YDC2_9RHOB</name>
<comment type="caution">
    <text evidence="2">The sequence shown here is derived from an EMBL/GenBank/DDBJ whole genome shotgun (WGS) entry which is preliminary data.</text>
</comment>
<dbReference type="Proteomes" id="UP000444174">
    <property type="component" value="Unassembled WGS sequence"/>
</dbReference>
<keyword evidence="1" id="KW-0472">Membrane</keyword>